<dbReference type="Pfam" id="PF09299">
    <property type="entry name" value="Mu-transpos_C"/>
    <property type="match status" value="1"/>
</dbReference>
<dbReference type="SUPFAM" id="SSF46955">
    <property type="entry name" value="Putative DNA-binding domain"/>
    <property type="match status" value="1"/>
</dbReference>
<gene>
    <name evidence="5" type="ORF">K1W69_17330</name>
</gene>
<dbReference type="InterPro" id="IPR009004">
    <property type="entry name" value="Transposase_Mu_C"/>
</dbReference>
<dbReference type="GO" id="GO:0003677">
    <property type="term" value="F:DNA binding"/>
    <property type="evidence" value="ECO:0007669"/>
    <property type="project" value="InterPro"/>
</dbReference>
<dbReference type="InterPro" id="IPR015378">
    <property type="entry name" value="Transposase-like_Mu_C"/>
</dbReference>
<dbReference type="AlphaFoldDB" id="A0AAE3D2D1"/>
<evidence type="ECO:0000259" key="4">
    <source>
        <dbReference type="PROSITE" id="PS51702"/>
    </source>
</evidence>
<dbReference type="InterPro" id="IPR003314">
    <property type="entry name" value="Mu-type_HTH"/>
</dbReference>
<comment type="caution">
    <text evidence="5">The sequence shown here is derived from an EMBL/GenBank/DDBJ whole genome shotgun (WGS) entry which is preliminary data.</text>
</comment>
<dbReference type="Gene3D" id="1.10.10.60">
    <property type="entry name" value="Homeodomain-like"/>
    <property type="match status" value="2"/>
</dbReference>
<accession>A0AAE3D2D1</accession>
<keyword evidence="6" id="KW-1185">Reference proteome</keyword>
<feature type="coiled-coil region" evidence="1">
    <location>
        <begin position="553"/>
        <end position="580"/>
    </location>
</feature>
<sequence>MKEWLSPREIAALAQGDLPGTERNVNAVARREGWRRLPGKARKAETRGGGWEYHVSLLPGTMQARLMAAHASPANGNTDLVNEARSALWARFESLSSEHKETARTRLAIVDCYETLRKSGLGKTAAVRLAARRNDIAIGTLQSWLGKIADIDRADRLAALAPGYKGAAERADCDERAWAALKSDYLRPERPSFSACYRRMRQAAAKHGWSPVPSERAMRRHLEADVPKATIVLARNGRDKAKTLYPAQRRTRGHLHAMQAVNIDGHKLDLFVRVPGRELPTRVYLIALQDLYSGKFVAWRLSESENKETTRLVIGDMVERYGIPDQMYLDNGRAFASKWITGGVANRYRFKVRDEEPQGLLTTLGVEVHWTTPYSGQSKPIERAFRDFADDICKHPLCAGCYTGNTPDAKPENYGDKAIELKTLSAHIDACIAEHNARPGRRAAHLKQRSFDQAFADSLADPSTIVRWPTAAQRSLWLLAAERIRASKGNGEIRLLDNRYWSEALTAHAGREVTVRFDPDDLTKDIHVYDSQDRLICAARLIGDAEFNNAEAARSHSAKRNRYLRTNRELQRQHAELTADELARLYAHGEPERPKPQRTKVTRIAVAGAMAGGAAAPAASAEPDQWNDEAEESFSRGLRLIASNREDM</sequence>
<dbReference type="InterPro" id="IPR015126">
    <property type="entry name" value="Mu_I-gamma"/>
</dbReference>
<dbReference type="InterPro" id="IPR009061">
    <property type="entry name" value="DNA-bd_dom_put_sf"/>
</dbReference>
<dbReference type="Gene3D" id="2.30.30.130">
    <property type="entry name" value="Transposase, Mu, C-terminal"/>
    <property type="match status" value="1"/>
</dbReference>
<dbReference type="SUPFAM" id="SSF50610">
    <property type="entry name" value="mu transposase, C-terminal domain"/>
    <property type="match status" value="1"/>
</dbReference>
<feature type="compositionally biased region" description="Low complexity" evidence="2">
    <location>
        <begin position="612"/>
        <end position="621"/>
    </location>
</feature>
<dbReference type="GO" id="GO:0004803">
    <property type="term" value="F:transposase activity"/>
    <property type="evidence" value="ECO:0007669"/>
    <property type="project" value="InterPro"/>
</dbReference>
<dbReference type="SUPFAM" id="SSF53098">
    <property type="entry name" value="Ribonuclease H-like"/>
    <property type="match status" value="1"/>
</dbReference>
<dbReference type="InterPro" id="IPR036397">
    <property type="entry name" value="RNaseH_sf"/>
</dbReference>
<feature type="domain" description="HTH Mu-type" evidence="4">
    <location>
        <begin position="3"/>
        <end position="74"/>
    </location>
</feature>
<dbReference type="Pfam" id="PF09039">
    <property type="entry name" value="HTH_Tnp_Mu_2"/>
    <property type="match status" value="1"/>
</dbReference>
<organism evidence="5 6">
    <name type="scientific">Flavimaribacter sediminis</name>
    <dbReference type="NCBI Taxonomy" id="2865987"/>
    <lineage>
        <taxon>Bacteria</taxon>
        <taxon>Pseudomonadati</taxon>
        <taxon>Pseudomonadota</taxon>
        <taxon>Alphaproteobacteria</taxon>
        <taxon>Hyphomicrobiales</taxon>
        <taxon>Rhizobiaceae</taxon>
        <taxon>Flavimaribacter</taxon>
    </lineage>
</organism>
<dbReference type="InterPro" id="IPR012337">
    <property type="entry name" value="RNaseH-like_sf"/>
</dbReference>
<name>A0AAE3D2D1_9HYPH</name>
<evidence type="ECO:0000313" key="6">
    <source>
        <dbReference type="Proteomes" id="UP001196509"/>
    </source>
</evidence>
<dbReference type="InterPro" id="IPR036388">
    <property type="entry name" value="WH-like_DNA-bd_sf"/>
</dbReference>
<proteinExistence type="predicted"/>
<dbReference type="EMBL" id="JAICBX010000003">
    <property type="protein sequence ID" value="MBW8638962.1"/>
    <property type="molecule type" value="Genomic_DNA"/>
</dbReference>
<evidence type="ECO:0000259" key="3">
    <source>
        <dbReference type="PROSITE" id="PS50994"/>
    </source>
</evidence>
<evidence type="ECO:0000313" key="5">
    <source>
        <dbReference type="EMBL" id="MBW8638962.1"/>
    </source>
</evidence>
<dbReference type="GO" id="GO:0006313">
    <property type="term" value="P:DNA transposition"/>
    <property type="evidence" value="ECO:0007669"/>
    <property type="project" value="InterPro"/>
</dbReference>
<feature type="domain" description="Integrase catalytic" evidence="3">
    <location>
        <begin position="252"/>
        <end position="392"/>
    </location>
</feature>
<evidence type="ECO:0000256" key="1">
    <source>
        <dbReference type="SAM" id="Coils"/>
    </source>
</evidence>
<evidence type="ECO:0000256" key="2">
    <source>
        <dbReference type="SAM" id="MobiDB-lite"/>
    </source>
</evidence>
<keyword evidence="1" id="KW-0175">Coiled coil</keyword>
<feature type="region of interest" description="Disordered" evidence="2">
    <location>
        <begin position="612"/>
        <end position="648"/>
    </location>
</feature>
<dbReference type="InterPro" id="IPR004189">
    <property type="entry name" value="Phage_Mu_transposase"/>
</dbReference>
<dbReference type="Gene3D" id="3.30.420.10">
    <property type="entry name" value="Ribonuclease H-like superfamily/Ribonuclease H"/>
    <property type="match status" value="1"/>
</dbReference>
<dbReference type="PROSITE" id="PS51702">
    <property type="entry name" value="HTH_MU"/>
    <property type="match status" value="1"/>
</dbReference>
<dbReference type="InterPro" id="IPR009057">
    <property type="entry name" value="Homeodomain-like_sf"/>
</dbReference>
<dbReference type="GO" id="GO:0015074">
    <property type="term" value="P:DNA integration"/>
    <property type="evidence" value="ECO:0007669"/>
    <property type="project" value="InterPro"/>
</dbReference>
<reference evidence="5" key="1">
    <citation type="submission" date="2021-08" db="EMBL/GenBank/DDBJ databases">
        <title>Hoeflea bacterium WL0058 sp. nov., isolated from the sediment.</title>
        <authorList>
            <person name="Wang L."/>
            <person name="Zhang D."/>
        </authorList>
    </citation>
    <scope>NUCLEOTIDE SEQUENCE</scope>
    <source>
        <strain evidence="5">WL0058</strain>
    </source>
</reference>
<protein>
    <submittedName>
        <fullName evidence="5">Mu transposase C-terminal domain-containing protein</fullName>
    </submittedName>
</protein>
<dbReference type="Proteomes" id="UP001196509">
    <property type="component" value="Unassembled WGS sequence"/>
</dbReference>
<dbReference type="PROSITE" id="PS50994">
    <property type="entry name" value="INTEGRASE"/>
    <property type="match status" value="1"/>
</dbReference>
<dbReference type="InterPro" id="IPR001584">
    <property type="entry name" value="Integrase_cat-core"/>
</dbReference>
<dbReference type="Pfam" id="PF02316">
    <property type="entry name" value="HTH_Tnp_Mu_1"/>
    <property type="match status" value="1"/>
</dbReference>
<dbReference type="Pfam" id="PF02914">
    <property type="entry name" value="DDE_2"/>
    <property type="match status" value="1"/>
</dbReference>
<dbReference type="RefSeq" id="WP_220229679.1">
    <property type="nucleotide sequence ID" value="NZ_JAICBX010000003.1"/>
</dbReference>
<dbReference type="Gene3D" id="1.10.10.10">
    <property type="entry name" value="Winged helix-like DNA-binding domain superfamily/Winged helix DNA-binding domain"/>
    <property type="match status" value="1"/>
</dbReference>
<dbReference type="SUPFAM" id="SSF46689">
    <property type="entry name" value="Homeodomain-like"/>
    <property type="match status" value="2"/>
</dbReference>